<dbReference type="GO" id="GO:0006893">
    <property type="term" value="P:Golgi to plasma membrane transport"/>
    <property type="evidence" value="ECO:0007669"/>
    <property type="project" value="TreeGrafter"/>
</dbReference>
<dbReference type="GO" id="GO:0005546">
    <property type="term" value="F:phosphatidylinositol-4,5-bisphosphate binding"/>
    <property type="evidence" value="ECO:0007669"/>
    <property type="project" value="TreeGrafter"/>
</dbReference>
<dbReference type="Proteomes" id="UP000288716">
    <property type="component" value="Unassembled WGS sequence"/>
</dbReference>
<gene>
    <name evidence="4" type="ORF">B4U80_02392</name>
</gene>
<dbReference type="VEuPathDB" id="VectorBase:LDEU003515"/>
<evidence type="ECO:0000256" key="1">
    <source>
        <dbReference type="SAM" id="Coils"/>
    </source>
</evidence>
<feature type="region of interest" description="Disordered" evidence="2">
    <location>
        <begin position="383"/>
        <end position="408"/>
    </location>
</feature>
<evidence type="ECO:0000259" key="3">
    <source>
        <dbReference type="Pfam" id="PF09763"/>
    </source>
</evidence>
<feature type="domain" description="Exocyst complex component Sec3 coiled-coil" evidence="3">
    <location>
        <begin position="38"/>
        <end position="169"/>
    </location>
</feature>
<dbReference type="PANTHER" id="PTHR16092">
    <property type="entry name" value="SEC3/SYNTAXIN-RELATED"/>
    <property type="match status" value="1"/>
</dbReference>
<dbReference type="PANTHER" id="PTHR16092:SF14">
    <property type="entry name" value="EXOCYST COMPLEX COMPONENT 1 ISOFORM X1"/>
    <property type="match status" value="1"/>
</dbReference>
<proteinExistence type="predicted"/>
<dbReference type="GO" id="GO:0000145">
    <property type="term" value="C:exocyst"/>
    <property type="evidence" value="ECO:0007669"/>
    <property type="project" value="InterPro"/>
</dbReference>
<keyword evidence="5" id="KW-1185">Reference proteome</keyword>
<protein>
    <submittedName>
        <fullName evidence="4">Exocyst complex component 1-like protein</fullName>
    </submittedName>
</protein>
<dbReference type="GO" id="GO:0005886">
    <property type="term" value="C:plasma membrane"/>
    <property type="evidence" value="ECO:0007669"/>
    <property type="project" value="TreeGrafter"/>
</dbReference>
<comment type="caution">
    <text evidence="4">The sequence shown here is derived from an EMBL/GenBank/DDBJ whole genome shotgun (WGS) entry which is preliminary data.</text>
</comment>
<dbReference type="InterPro" id="IPR019160">
    <property type="entry name" value="Sec3_CC"/>
</dbReference>
<dbReference type="AlphaFoldDB" id="A0A443SM14"/>
<dbReference type="Pfam" id="PF09763">
    <property type="entry name" value="Sec3_CC"/>
    <property type="match status" value="1"/>
</dbReference>
<feature type="compositionally biased region" description="Low complexity" evidence="2">
    <location>
        <begin position="383"/>
        <end position="405"/>
    </location>
</feature>
<keyword evidence="1" id="KW-0175">Coiled coil</keyword>
<dbReference type="EMBL" id="NCKV01001329">
    <property type="protein sequence ID" value="RWS28525.1"/>
    <property type="molecule type" value="Genomic_DNA"/>
</dbReference>
<dbReference type="OrthoDB" id="27109at2759"/>
<name>A0A443SM14_9ACAR</name>
<reference evidence="4 5" key="1">
    <citation type="journal article" date="2018" name="Gigascience">
        <title>Genomes of trombidid mites reveal novel predicted allergens and laterally-transferred genes associated with secondary metabolism.</title>
        <authorList>
            <person name="Dong X."/>
            <person name="Chaisiri K."/>
            <person name="Xia D."/>
            <person name="Armstrong S.D."/>
            <person name="Fang Y."/>
            <person name="Donnelly M.J."/>
            <person name="Kadowaki T."/>
            <person name="McGarry J.W."/>
            <person name="Darby A.C."/>
            <person name="Makepeace B.L."/>
        </authorList>
    </citation>
    <scope>NUCLEOTIDE SEQUENCE [LARGE SCALE GENOMIC DNA]</scope>
    <source>
        <strain evidence="4">UoL-UT</strain>
    </source>
</reference>
<evidence type="ECO:0000256" key="2">
    <source>
        <dbReference type="SAM" id="MobiDB-lite"/>
    </source>
</evidence>
<accession>A0A443SM14</accession>
<feature type="non-terminal residue" evidence="4">
    <location>
        <position position="427"/>
    </location>
</feature>
<evidence type="ECO:0000313" key="4">
    <source>
        <dbReference type="EMBL" id="RWS28525.1"/>
    </source>
</evidence>
<organism evidence="4 5">
    <name type="scientific">Leptotrombidium deliense</name>
    <dbReference type="NCBI Taxonomy" id="299467"/>
    <lineage>
        <taxon>Eukaryota</taxon>
        <taxon>Metazoa</taxon>
        <taxon>Ecdysozoa</taxon>
        <taxon>Arthropoda</taxon>
        <taxon>Chelicerata</taxon>
        <taxon>Arachnida</taxon>
        <taxon>Acari</taxon>
        <taxon>Acariformes</taxon>
        <taxon>Trombidiformes</taxon>
        <taxon>Prostigmata</taxon>
        <taxon>Anystina</taxon>
        <taxon>Parasitengona</taxon>
        <taxon>Trombiculoidea</taxon>
        <taxon>Trombiculidae</taxon>
        <taxon>Leptotrombidium</taxon>
    </lineage>
</organism>
<feature type="coiled-coil region" evidence="1">
    <location>
        <begin position="24"/>
        <end position="108"/>
    </location>
</feature>
<dbReference type="GO" id="GO:0006887">
    <property type="term" value="P:exocytosis"/>
    <property type="evidence" value="ECO:0007669"/>
    <property type="project" value="InterPro"/>
</dbReference>
<sequence length="427" mass="49081">MACDVNGYEEESYQALTNREESDLERLMEQCEFTINNAEAFTEKLSREVASMNSSNIQSIMASEKKVEDLMKVLQCSVEEVTRLEQRIEHYQNLLKNVRDIVLQVEQKEALVHTQNENSQKLLAELDSLISELEFPPEKERNLFETDLRTSSGLMLCYLAANQLQECLTTDIHPAFCYMHAVQEQRKNLEDIQKRFASRLYSQMNDIFDSLISQNCERLINSMNARELALPSHEVIHNGLTTYCSLIKWLKMNNENTFFAIQNLYSVKMKPIYESEIINYFELVREKLSGGKLTIGSSDSFDGKRRTLERMRSSSFQGIGNENIDSISSKSSDISMSEWEEFDSCIERMLSTIDPVCLAEQKFCINFFDIEMAPSEIEKIRSNSTCSQSQSMISPSPSNLSQTSSEVTDLKKSESLRRMMTSLFTTL</sequence>
<evidence type="ECO:0000313" key="5">
    <source>
        <dbReference type="Proteomes" id="UP000288716"/>
    </source>
</evidence>
<dbReference type="STRING" id="299467.A0A443SM14"/>